<dbReference type="InterPro" id="IPR004043">
    <property type="entry name" value="LCCL"/>
</dbReference>
<dbReference type="Gene3D" id="2.170.130.20">
    <property type="entry name" value="LCCL-like domain"/>
    <property type="match status" value="1"/>
</dbReference>
<dbReference type="InterPro" id="IPR051957">
    <property type="entry name" value="CRISP-LCCL_domain"/>
</dbReference>
<comment type="caution">
    <text evidence="3">The sequence shown here is derived from an EMBL/GenBank/DDBJ whole genome shotgun (WGS) entry which is preliminary data.</text>
</comment>
<dbReference type="AlphaFoldDB" id="A0A9W4XFB0"/>
<proteinExistence type="predicted"/>
<dbReference type="EMBL" id="CANTUO010000001">
    <property type="protein sequence ID" value="CAI5756544.1"/>
    <property type="molecule type" value="Genomic_DNA"/>
</dbReference>
<dbReference type="OrthoDB" id="441660at2759"/>
<reference evidence="3" key="1">
    <citation type="submission" date="2022-12" db="EMBL/GenBank/DDBJ databases">
        <authorList>
            <person name="Brejova B."/>
        </authorList>
    </citation>
    <scope>NUCLEOTIDE SEQUENCE</scope>
</reference>
<dbReference type="SUPFAM" id="SSF69848">
    <property type="entry name" value="LCCL domain"/>
    <property type="match status" value="1"/>
</dbReference>
<feature type="transmembrane region" description="Helical" evidence="1">
    <location>
        <begin position="284"/>
        <end position="313"/>
    </location>
</feature>
<evidence type="ECO:0000259" key="2">
    <source>
        <dbReference type="Pfam" id="PF03815"/>
    </source>
</evidence>
<gene>
    <name evidence="3" type="ORF">CANVERA_P1062</name>
</gene>
<feature type="transmembrane region" description="Helical" evidence="1">
    <location>
        <begin position="415"/>
        <end position="436"/>
    </location>
</feature>
<feature type="domain" description="LCCL" evidence="2">
    <location>
        <begin position="144"/>
        <end position="248"/>
    </location>
</feature>
<feature type="transmembrane region" description="Helical" evidence="1">
    <location>
        <begin position="376"/>
        <end position="395"/>
    </location>
</feature>
<evidence type="ECO:0000313" key="3">
    <source>
        <dbReference type="EMBL" id="CAI5756544.1"/>
    </source>
</evidence>
<keyword evidence="4" id="KW-1185">Reference proteome</keyword>
<protein>
    <recommendedName>
        <fullName evidence="2">LCCL domain-containing protein</fullName>
    </recommendedName>
</protein>
<dbReference type="InterPro" id="IPR036609">
    <property type="entry name" value="LCCL_sf"/>
</dbReference>
<evidence type="ECO:0000313" key="4">
    <source>
        <dbReference type="Proteomes" id="UP001152885"/>
    </source>
</evidence>
<accession>A0A9W4XFB0</accession>
<feature type="transmembrane region" description="Helical" evidence="1">
    <location>
        <begin position="78"/>
        <end position="99"/>
    </location>
</feature>
<dbReference type="Pfam" id="PF03815">
    <property type="entry name" value="LCCL"/>
    <property type="match status" value="1"/>
</dbReference>
<keyword evidence="1" id="KW-0812">Transmembrane</keyword>
<keyword evidence="1" id="KW-1133">Transmembrane helix</keyword>
<dbReference type="PANTHER" id="PTHR31331">
    <property type="entry name" value="LCCL DOMAIN PROTEIN (AFU_ORTHOLOGUE AFUA_5G08630)"/>
    <property type="match status" value="1"/>
</dbReference>
<dbReference type="Proteomes" id="UP001152885">
    <property type="component" value="Unassembled WGS sequence"/>
</dbReference>
<keyword evidence="1" id="KW-0472">Membrane</keyword>
<name>A0A9W4XFB0_9ASCO</name>
<sequence>MSTDSTFLSNQDNNEYNVENQRVYKTTLLYKIKIFFKKLWQGPAEPKDEYAPRLTYFNFLETIPDKFHERVAPIYKKFLLITYLIFWFGLVYSILIPYFTVPPHVTSGTDIKEIYSLSCSSQDEFWKGKNGACGLNGELCPEILKHEQNDIYIRCPALCDRGSWTYSLIPIGDQRIKYRGYFVGGGREVENKIEKDQLTNPYRADSYPCGAAVHAGLVSPVWGGCAKLSYKSNGQPYFKSTKGHYGVRKSIEFLSFFKSSFFFKKLKSDNEIFSQCYDPRFSVLIINIILGIPIVYLASGVVTYWVINIVGFWTICLATDPPVNIDANDPEDFANLLSIGLERFLPSCCILYVLWHFSTERTLSEPPANSNEKVSYLSRLILWYPLFWLGILNNMTFDRLPVDRLTIDDLKVQSGAIFAVGSIILTITTCAIIQAYKIWLSGRFRKYLLLYSTFTLGLVLLGNLPNLTLRVHHYILAMLLIPGCATKGRTALMFQGILLGLFLSGASRWGLAAIAETATSLLRNDPQGKTVSPPLITNYDNNSGILSWMSISPANGTNNQEKLLSKYSEISLLINDIESFTNKSIDQLNLKQILDKLPIVQDTLNNGIKDSSGDISIYLRLGRKIPNTKFYSDFSNAATLKWPSGKLTLPVPGLT</sequence>
<organism evidence="3 4">
    <name type="scientific">Candida verbasci</name>
    <dbReference type="NCBI Taxonomy" id="1227364"/>
    <lineage>
        <taxon>Eukaryota</taxon>
        <taxon>Fungi</taxon>
        <taxon>Dikarya</taxon>
        <taxon>Ascomycota</taxon>
        <taxon>Saccharomycotina</taxon>
        <taxon>Pichiomycetes</taxon>
        <taxon>Debaryomycetaceae</taxon>
        <taxon>Candida/Lodderomyces clade</taxon>
        <taxon>Candida</taxon>
    </lineage>
</organism>
<feature type="transmembrane region" description="Helical" evidence="1">
    <location>
        <begin position="448"/>
        <end position="468"/>
    </location>
</feature>
<evidence type="ECO:0000256" key="1">
    <source>
        <dbReference type="SAM" id="Phobius"/>
    </source>
</evidence>
<dbReference type="PANTHER" id="PTHR31331:SF1">
    <property type="entry name" value="CYSTEINE RICH SECRETORY PROTEIN LCCL DOMAIN CONTAINING 2"/>
    <property type="match status" value="1"/>
</dbReference>